<protein>
    <recommendedName>
        <fullName evidence="2">Pectinesterase inhibitor domain-containing protein</fullName>
    </recommendedName>
</protein>
<sequence>MAQTSTAVYFLLALLSSSAVSALKLNPFCANSDDQTLCSQLAGGAKTWAEAMTHTLESVRDKVKAGKCIAYGVESKLPQDFRPQTKESIAATCREAYDNVVDNIEQCIGFVKSDPYSSLDTYLSATTFTDCTDGLNEFKVTLPEVADYDKEVLKLSGILLAVAQKKQH</sequence>
<dbReference type="Proteomes" id="UP001153555">
    <property type="component" value="Unassembled WGS sequence"/>
</dbReference>
<dbReference type="NCBIfam" id="TIGR01614">
    <property type="entry name" value="PME_inhib"/>
    <property type="match status" value="1"/>
</dbReference>
<feature type="chain" id="PRO_5040430937" description="Pectinesterase inhibitor domain-containing protein" evidence="1">
    <location>
        <begin position="23"/>
        <end position="168"/>
    </location>
</feature>
<keyword evidence="1" id="KW-0732">Signal</keyword>
<dbReference type="GO" id="GO:0004857">
    <property type="term" value="F:enzyme inhibitor activity"/>
    <property type="evidence" value="ECO:0007669"/>
    <property type="project" value="InterPro"/>
</dbReference>
<dbReference type="Gene3D" id="1.20.140.40">
    <property type="entry name" value="Invertase/pectin methylesterase inhibitor family protein"/>
    <property type="match status" value="1"/>
</dbReference>
<feature type="signal peptide" evidence="1">
    <location>
        <begin position="1"/>
        <end position="22"/>
    </location>
</feature>
<dbReference type="SUPFAM" id="SSF101148">
    <property type="entry name" value="Plant invertase/pectin methylesterase inhibitor"/>
    <property type="match status" value="1"/>
</dbReference>
<evidence type="ECO:0000313" key="4">
    <source>
        <dbReference type="Proteomes" id="UP001153555"/>
    </source>
</evidence>
<reference evidence="3" key="1">
    <citation type="submission" date="2019-12" db="EMBL/GenBank/DDBJ databases">
        <authorList>
            <person name="Scholes J."/>
        </authorList>
    </citation>
    <scope>NUCLEOTIDE SEQUENCE</scope>
</reference>
<dbReference type="InterPro" id="IPR035513">
    <property type="entry name" value="Invertase/methylesterase_inhib"/>
</dbReference>
<organism evidence="3 4">
    <name type="scientific">Striga hermonthica</name>
    <name type="common">Purple witchweed</name>
    <name type="synonym">Buchnera hermonthica</name>
    <dbReference type="NCBI Taxonomy" id="68872"/>
    <lineage>
        <taxon>Eukaryota</taxon>
        <taxon>Viridiplantae</taxon>
        <taxon>Streptophyta</taxon>
        <taxon>Embryophyta</taxon>
        <taxon>Tracheophyta</taxon>
        <taxon>Spermatophyta</taxon>
        <taxon>Magnoliopsida</taxon>
        <taxon>eudicotyledons</taxon>
        <taxon>Gunneridae</taxon>
        <taxon>Pentapetalae</taxon>
        <taxon>asterids</taxon>
        <taxon>lamiids</taxon>
        <taxon>Lamiales</taxon>
        <taxon>Orobanchaceae</taxon>
        <taxon>Buchnereae</taxon>
        <taxon>Striga</taxon>
    </lineage>
</organism>
<name>A0A9N7R6V1_STRHE</name>
<dbReference type="InterPro" id="IPR006501">
    <property type="entry name" value="Pectinesterase_inhib_dom"/>
</dbReference>
<dbReference type="EMBL" id="CACSLK010012206">
    <property type="protein sequence ID" value="CAA0814119.1"/>
    <property type="molecule type" value="Genomic_DNA"/>
</dbReference>
<evidence type="ECO:0000256" key="1">
    <source>
        <dbReference type="SAM" id="SignalP"/>
    </source>
</evidence>
<accession>A0A9N7R6V1</accession>
<gene>
    <name evidence="3" type="ORF">SHERM_14447</name>
</gene>
<evidence type="ECO:0000313" key="3">
    <source>
        <dbReference type="EMBL" id="CAA0814119.1"/>
    </source>
</evidence>
<comment type="caution">
    <text evidence="3">The sequence shown here is derived from an EMBL/GenBank/DDBJ whole genome shotgun (WGS) entry which is preliminary data.</text>
</comment>
<dbReference type="OrthoDB" id="770764at2759"/>
<feature type="domain" description="Pectinesterase inhibitor" evidence="2">
    <location>
        <begin position="28"/>
        <end position="161"/>
    </location>
</feature>
<dbReference type="Pfam" id="PF04043">
    <property type="entry name" value="PMEI"/>
    <property type="match status" value="1"/>
</dbReference>
<dbReference type="AlphaFoldDB" id="A0A9N7R6V1"/>
<keyword evidence="4" id="KW-1185">Reference proteome</keyword>
<proteinExistence type="predicted"/>
<evidence type="ECO:0000259" key="2">
    <source>
        <dbReference type="Pfam" id="PF04043"/>
    </source>
</evidence>